<dbReference type="AlphaFoldDB" id="A0A4C1XC97"/>
<feature type="compositionally biased region" description="Basic residues" evidence="1">
    <location>
        <begin position="1"/>
        <end position="11"/>
    </location>
</feature>
<feature type="region of interest" description="Disordered" evidence="1">
    <location>
        <begin position="1"/>
        <end position="37"/>
    </location>
</feature>
<organism evidence="2 3">
    <name type="scientific">Eumeta variegata</name>
    <name type="common">Bagworm moth</name>
    <name type="synonym">Eumeta japonica</name>
    <dbReference type="NCBI Taxonomy" id="151549"/>
    <lineage>
        <taxon>Eukaryota</taxon>
        <taxon>Metazoa</taxon>
        <taxon>Ecdysozoa</taxon>
        <taxon>Arthropoda</taxon>
        <taxon>Hexapoda</taxon>
        <taxon>Insecta</taxon>
        <taxon>Pterygota</taxon>
        <taxon>Neoptera</taxon>
        <taxon>Endopterygota</taxon>
        <taxon>Lepidoptera</taxon>
        <taxon>Glossata</taxon>
        <taxon>Ditrysia</taxon>
        <taxon>Tineoidea</taxon>
        <taxon>Psychidae</taxon>
        <taxon>Oiketicinae</taxon>
        <taxon>Eumeta</taxon>
    </lineage>
</organism>
<proteinExistence type="predicted"/>
<protein>
    <submittedName>
        <fullName evidence="2">Uncharacterized protein</fullName>
    </submittedName>
</protein>
<dbReference type="EMBL" id="BGZK01000816">
    <property type="protein sequence ID" value="GBP61521.1"/>
    <property type="molecule type" value="Genomic_DNA"/>
</dbReference>
<gene>
    <name evidence="2" type="ORF">EVAR_43992_1</name>
</gene>
<name>A0A4C1XC97_EUMVA</name>
<comment type="caution">
    <text evidence="2">The sequence shown here is derived from an EMBL/GenBank/DDBJ whole genome shotgun (WGS) entry which is preliminary data.</text>
</comment>
<evidence type="ECO:0000256" key="1">
    <source>
        <dbReference type="SAM" id="MobiDB-lite"/>
    </source>
</evidence>
<keyword evidence="3" id="KW-1185">Reference proteome</keyword>
<sequence length="142" mass="15594">MSQILRRKSGRGSRPADSLKYCASQRTPPAPPARPGADKHLKIQLINIIQDKSVNAACTPRQFVAGTRRLADGERLPSQASVSLFSFGSPFQTSVKSLPPGVAITAQRPVDLRKSRRDPRPLYPIIFMSPIILYCVTTARPN</sequence>
<dbReference type="Proteomes" id="UP000299102">
    <property type="component" value="Unassembled WGS sequence"/>
</dbReference>
<evidence type="ECO:0000313" key="2">
    <source>
        <dbReference type="EMBL" id="GBP61521.1"/>
    </source>
</evidence>
<evidence type="ECO:0000313" key="3">
    <source>
        <dbReference type="Proteomes" id="UP000299102"/>
    </source>
</evidence>
<accession>A0A4C1XC97</accession>
<reference evidence="2 3" key="1">
    <citation type="journal article" date="2019" name="Commun. Biol.">
        <title>The bagworm genome reveals a unique fibroin gene that provides high tensile strength.</title>
        <authorList>
            <person name="Kono N."/>
            <person name="Nakamura H."/>
            <person name="Ohtoshi R."/>
            <person name="Tomita M."/>
            <person name="Numata K."/>
            <person name="Arakawa K."/>
        </authorList>
    </citation>
    <scope>NUCLEOTIDE SEQUENCE [LARGE SCALE GENOMIC DNA]</scope>
</reference>